<gene>
    <name evidence="1" type="ORF">JKA74_01800</name>
</gene>
<dbReference type="Proteomes" id="UP000611723">
    <property type="component" value="Unassembled WGS sequence"/>
</dbReference>
<dbReference type="EMBL" id="JAEQBW010000001">
    <property type="protein sequence ID" value="MBK6263754.1"/>
    <property type="molecule type" value="Genomic_DNA"/>
</dbReference>
<dbReference type="InterPro" id="IPR003772">
    <property type="entry name" value="YceD"/>
</dbReference>
<protein>
    <submittedName>
        <fullName evidence="1">DUF177 domain-containing protein</fullName>
    </submittedName>
</protein>
<dbReference type="RefSeq" id="WP_201429440.1">
    <property type="nucleotide sequence ID" value="NZ_JAEQBW010000001.1"/>
</dbReference>
<proteinExistence type="predicted"/>
<evidence type="ECO:0000313" key="2">
    <source>
        <dbReference type="Proteomes" id="UP000611723"/>
    </source>
</evidence>
<accession>A0A935C5D5</accession>
<name>A0A935C5D5_9BACT</name>
<evidence type="ECO:0000313" key="1">
    <source>
        <dbReference type="EMBL" id="MBK6263754.1"/>
    </source>
</evidence>
<keyword evidence="2" id="KW-1185">Reference proteome</keyword>
<dbReference type="Pfam" id="PF02620">
    <property type="entry name" value="YceD"/>
    <property type="match status" value="1"/>
</dbReference>
<reference evidence="1" key="1">
    <citation type="submission" date="2021-01" db="EMBL/GenBank/DDBJ databases">
        <title>Marivirga aurantiaca sp. nov., isolated from intertidal surface sediments.</title>
        <authorList>
            <person name="Zhang M."/>
        </authorList>
    </citation>
    <scope>NUCLEOTIDE SEQUENCE</scope>
    <source>
        <strain evidence="1">S37H4</strain>
    </source>
</reference>
<sequence length="176" mass="20717">MEKLKEFDIQIYKLSNKLHEYEYPISDAFFSQFEGEIVESGKLLVRITLDKRENMIEASVDFNGFLNLICDRSLKPFEKPVDIKKKVLFKYGEEEAELEEDVFVITKNTQTINLAHFIYETVALEVPLKKIHPDEVVEDEDTDEYIYIDDSLESEDEEKEDIDPRWAALKNLKNKN</sequence>
<comment type="caution">
    <text evidence="1">The sequence shown here is derived from an EMBL/GenBank/DDBJ whole genome shotgun (WGS) entry which is preliminary data.</text>
</comment>
<dbReference type="AlphaFoldDB" id="A0A935C5D5"/>
<organism evidence="1 2">
    <name type="scientific">Marivirga aurantiaca</name>
    <dbReference type="NCBI Taxonomy" id="2802615"/>
    <lineage>
        <taxon>Bacteria</taxon>
        <taxon>Pseudomonadati</taxon>
        <taxon>Bacteroidota</taxon>
        <taxon>Cytophagia</taxon>
        <taxon>Cytophagales</taxon>
        <taxon>Marivirgaceae</taxon>
        <taxon>Marivirga</taxon>
    </lineage>
</organism>